<accession>A0A450YBU1</accession>
<feature type="compositionally biased region" description="Basic and acidic residues" evidence="1">
    <location>
        <begin position="272"/>
        <end position="283"/>
    </location>
</feature>
<name>A0A450YBU1_9GAMM</name>
<dbReference type="InterPro" id="IPR003741">
    <property type="entry name" value="LUD_dom"/>
</dbReference>
<dbReference type="InterPro" id="IPR024185">
    <property type="entry name" value="FTHF_cligase-like_sf"/>
</dbReference>
<evidence type="ECO:0000313" key="3">
    <source>
        <dbReference type="EMBL" id="VFK39020.1"/>
    </source>
</evidence>
<reference evidence="3" key="1">
    <citation type="submission" date="2019-02" db="EMBL/GenBank/DDBJ databases">
        <authorList>
            <person name="Gruber-Vodicka R. H."/>
            <person name="Seah K. B. B."/>
        </authorList>
    </citation>
    <scope>NUCLEOTIDE SEQUENCE</scope>
    <source>
        <strain evidence="3">BECK_BZ125</strain>
    </source>
</reference>
<sequence>MAGDARSSILSRIRAGLGRDGGVSPRSVHDILEKRLSSPPIGIQPAMPEKDLARRFVRMLEAVSGAVARVPDLESAPSVIVQHLDEYELPYELVAAREPIIEDIPWSKVAPKEITLHHRAAMRADRVSLTGAFSAIAETGTLVLVSGERTPTTLNFLPEDHIVILTEDRIVPYMEDVWKKIRATFTSPPRAINFITGPSRTADIEQTMRIGAHGPRRLTVILVARWTRSSQRGLAGIADAPSVTHPGSDVRIGTRKISRRKSIRKANSPFKKVSESNKRRSGP</sequence>
<dbReference type="Pfam" id="PF02589">
    <property type="entry name" value="LUD_dom"/>
    <property type="match status" value="1"/>
</dbReference>
<dbReference type="PANTHER" id="PTHR43682:SF1">
    <property type="entry name" value="LACTATE UTILIZATION PROTEIN C"/>
    <property type="match status" value="1"/>
</dbReference>
<evidence type="ECO:0000256" key="1">
    <source>
        <dbReference type="SAM" id="MobiDB-lite"/>
    </source>
</evidence>
<dbReference type="SUPFAM" id="SSF100950">
    <property type="entry name" value="NagB/RpiA/CoA transferase-like"/>
    <property type="match status" value="1"/>
</dbReference>
<dbReference type="EMBL" id="CAADFT010000003">
    <property type="protein sequence ID" value="VFK39020.1"/>
    <property type="molecule type" value="Genomic_DNA"/>
</dbReference>
<protein>
    <submittedName>
        <fullName evidence="3">L-lactate dehydrogenase complex protein LldG</fullName>
    </submittedName>
</protein>
<evidence type="ECO:0000259" key="2">
    <source>
        <dbReference type="Pfam" id="PF02589"/>
    </source>
</evidence>
<feature type="domain" description="LUD" evidence="2">
    <location>
        <begin position="55"/>
        <end position="223"/>
    </location>
</feature>
<feature type="compositionally biased region" description="Basic residues" evidence="1">
    <location>
        <begin position="253"/>
        <end position="264"/>
    </location>
</feature>
<dbReference type="InterPro" id="IPR037171">
    <property type="entry name" value="NagB/RpiA_transferase-like"/>
</dbReference>
<feature type="region of interest" description="Disordered" evidence="1">
    <location>
        <begin position="238"/>
        <end position="283"/>
    </location>
</feature>
<dbReference type="Gene3D" id="3.40.50.10420">
    <property type="entry name" value="NagB/RpiA/CoA transferase-like"/>
    <property type="match status" value="1"/>
</dbReference>
<dbReference type="AlphaFoldDB" id="A0A450YBU1"/>
<dbReference type="PANTHER" id="PTHR43682">
    <property type="entry name" value="LACTATE UTILIZATION PROTEIN C"/>
    <property type="match status" value="1"/>
</dbReference>
<gene>
    <name evidence="3" type="ORF">BECKTC1821E_GA0114239_100385</name>
</gene>
<organism evidence="3">
    <name type="scientific">Candidatus Kentrum sp. TC</name>
    <dbReference type="NCBI Taxonomy" id="2126339"/>
    <lineage>
        <taxon>Bacteria</taxon>
        <taxon>Pseudomonadati</taxon>
        <taxon>Pseudomonadota</taxon>
        <taxon>Gammaproteobacteria</taxon>
        <taxon>Candidatus Kentrum</taxon>
    </lineage>
</organism>
<proteinExistence type="predicted"/>